<accession>A0A813ERH4</accession>
<organism evidence="1 2">
    <name type="scientific">Polarella glacialis</name>
    <name type="common">Dinoflagellate</name>
    <dbReference type="NCBI Taxonomy" id="89957"/>
    <lineage>
        <taxon>Eukaryota</taxon>
        <taxon>Sar</taxon>
        <taxon>Alveolata</taxon>
        <taxon>Dinophyceae</taxon>
        <taxon>Suessiales</taxon>
        <taxon>Suessiaceae</taxon>
        <taxon>Polarella</taxon>
    </lineage>
</organism>
<sequence>SRATQKPLNMNDYNAAISACRKNKEWQLALSLLSTMTDLKLAAVPSPPAAKQVVGSLRWAF</sequence>
<name>A0A813ERH4_POLGL</name>
<evidence type="ECO:0008006" key="3">
    <source>
        <dbReference type="Google" id="ProtNLM"/>
    </source>
</evidence>
<proteinExistence type="predicted"/>
<dbReference type="EMBL" id="CAJNNV010012060">
    <property type="protein sequence ID" value="CAE8600354.1"/>
    <property type="molecule type" value="Genomic_DNA"/>
</dbReference>
<evidence type="ECO:0000313" key="2">
    <source>
        <dbReference type="Proteomes" id="UP000654075"/>
    </source>
</evidence>
<dbReference type="Proteomes" id="UP000654075">
    <property type="component" value="Unassembled WGS sequence"/>
</dbReference>
<gene>
    <name evidence="1" type="ORF">PGLA1383_LOCUS18684</name>
</gene>
<protein>
    <recommendedName>
        <fullName evidence="3">Pentatricopeptide repeat-containing protein, mitochondrial</fullName>
    </recommendedName>
</protein>
<feature type="non-terminal residue" evidence="1">
    <location>
        <position position="1"/>
    </location>
</feature>
<dbReference type="OrthoDB" id="185373at2759"/>
<keyword evidence="2" id="KW-1185">Reference proteome</keyword>
<reference evidence="1" key="1">
    <citation type="submission" date="2021-02" db="EMBL/GenBank/DDBJ databases">
        <authorList>
            <person name="Dougan E. K."/>
            <person name="Rhodes N."/>
            <person name="Thang M."/>
            <person name="Chan C."/>
        </authorList>
    </citation>
    <scope>NUCLEOTIDE SEQUENCE</scope>
</reference>
<comment type="caution">
    <text evidence="1">The sequence shown here is derived from an EMBL/GenBank/DDBJ whole genome shotgun (WGS) entry which is preliminary data.</text>
</comment>
<evidence type="ECO:0000313" key="1">
    <source>
        <dbReference type="EMBL" id="CAE8600354.1"/>
    </source>
</evidence>
<dbReference type="AlphaFoldDB" id="A0A813ERH4"/>